<evidence type="ECO:0000313" key="1">
    <source>
        <dbReference type="EMBL" id="MPC74261.1"/>
    </source>
</evidence>
<keyword evidence="2" id="KW-1185">Reference proteome</keyword>
<sequence>MVGGARVERRREGRQDVVKTQVDQFPRGLPSLFRLYGGGSGDTWSFIRSSISSRTAACPQCKAKIVSVLDSVFGLRPSKLCLMGEANLMAPSCQPERERAGRGWEVAVWFFWVVN</sequence>
<proteinExistence type="predicted"/>
<evidence type="ECO:0000313" key="2">
    <source>
        <dbReference type="Proteomes" id="UP000324222"/>
    </source>
</evidence>
<dbReference type="EMBL" id="VSRR010038573">
    <property type="protein sequence ID" value="MPC74261.1"/>
    <property type="molecule type" value="Genomic_DNA"/>
</dbReference>
<name>A0A5B7HMV2_PORTR</name>
<organism evidence="1 2">
    <name type="scientific">Portunus trituberculatus</name>
    <name type="common">Swimming crab</name>
    <name type="synonym">Neptunus trituberculatus</name>
    <dbReference type="NCBI Taxonomy" id="210409"/>
    <lineage>
        <taxon>Eukaryota</taxon>
        <taxon>Metazoa</taxon>
        <taxon>Ecdysozoa</taxon>
        <taxon>Arthropoda</taxon>
        <taxon>Crustacea</taxon>
        <taxon>Multicrustacea</taxon>
        <taxon>Malacostraca</taxon>
        <taxon>Eumalacostraca</taxon>
        <taxon>Eucarida</taxon>
        <taxon>Decapoda</taxon>
        <taxon>Pleocyemata</taxon>
        <taxon>Brachyura</taxon>
        <taxon>Eubrachyura</taxon>
        <taxon>Portunoidea</taxon>
        <taxon>Portunidae</taxon>
        <taxon>Portuninae</taxon>
        <taxon>Portunus</taxon>
    </lineage>
</organism>
<reference evidence="1 2" key="1">
    <citation type="submission" date="2019-05" db="EMBL/GenBank/DDBJ databases">
        <title>Another draft genome of Portunus trituberculatus and its Hox gene families provides insights of decapod evolution.</title>
        <authorList>
            <person name="Jeong J.-H."/>
            <person name="Song I."/>
            <person name="Kim S."/>
            <person name="Choi T."/>
            <person name="Kim D."/>
            <person name="Ryu S."/>
            <person name="Kim W."/>
        </authorList>
    </citation>
    <scope>NUCLEOTIDE SEQUENCE [LARGE SCALE GENOMIC DNA]</scope>
    <source>
        <tissue evidence="1">Muscle</tissue>
    </source>
</reference>
<protein>
    <submittedName>
        <fullName evidence="1">Uncharacterized protein</fullName>
    </submittedName>
</protein>
<dbReference type="Proteomes" id="UP000324222">
    <property type="component" value="Unassembled WGS sequence"/>
</dbReference>
<comment type="caution">
    <text evidence="1">The sequence shown here is derived from an EMBL/GenBank/DDBJ whole genome shotgun (WGS) entry which is preliminary data.</text>
</comment>
<dbReference type="AlphaFoldDB" id="A0A5B7HMV2"/>
<accession>A0A5B7HMV2</accession>
<gene>
    <name evidence="1" type="ORF">E2C01_068616</name>
</gene>